<dbReference type="RefSeq" id="WP_050058402.1">
    <property type="nucleotide sequence ID" value="NZ_JACHEK010000009.1"/>
</dbReference>
<evidence type="ECO:0000313" key="3">
    <source>
        <dbReference type="EMBL" id="MBB6146435.1"/>
    </source>
</evidence>
<reference evidence="3 4" key="1">
    <citation type="submission" date="2020-08" db="EMBL/GenBank/DDBJ databases">
        <title>Genomic Encyclopedia of Type Strains, Phase IV (KMG-IV): sequencing the most valuable type-strain genomes for metagenomic binning, comparative biology and taxonomic classification.</title>
        <authorList>
            <person name="Goeker M."/>
        </authorList>
    </citation>
    <scope>NUCLEOTIDE SEQUENCE [LARGE SCALE GENOMIC DNA]</scope>
    <source>
        <strain evidence="3 4">DSM 103733</strain>
    </source>
</reference>
<dbReference type="EMBL" id="JACHEK010000009">
    <property type="protein sequence ID" value="MBB6146435.1"/>
    <property type="molecule type" value="Genomic_DNA"/>
</dbReference>
<dbReference type="Pfam" id="PF00106">
    <property type="entry name" value="adh_short"/>
    <property type="match status" value="1"/>
</dbReference>
<dbReference type="NCBIfam" id="NF004846">
    <property type="entry name" value="PRK06197.1"/>
    <property type="match status" value="1"/>
</dbReference>
<dbReference type="AlphaFoldDB" id="A0A841K0E5"/>
<name>A0A841K0E5_9BACT</name>
<proteinExistence type="inferred from homology"/>
<evidence type="ECO:0000256" key="2">
    <source>
        <dbReference type="ARBA" id="ARBA00023002"/>
    </source>
</evidence>
<dbReference type="GO" id="GO:0016491">
    <property type="term" value="F:oxidoreductase activity"/>
    <property type="evidence" value="ECO:0007669"/>
    <property type="project" value="UniProtKB-KW"/>
</dbReference>
<evidence type="ECO:0000313" key="4">
    <source>
        <dbReference type="Proteomes" id="UP000538666"/>
    </source>
</evidence>
<evidence type="ECO:0000256" key="1">
    <source>
        <dbReference type="ARBA" id="ARBA00006484"/>
    </source>
</evidence>
<dbReference type="SUPFAM" id="SSF51735">
    <property type="entry name" value="NAD(P)-binding Rossmann-fold domains"/>
    <property type="match status" value="1"/>
</dbReference>
<dbReference type="InterPro" id="IPR036291">
    <property type="entry name" value="NAD(P)-bd_dom_sf"/>
</dbReference>
<dbReference type="PRINTS" id="PR00081">
    <property type="entry name" value="GDHRDH"/>
</dbReference>
<organism evidence="3 4">
    <name type="scientific">Silvibacterium bohemicum</name>
    <dbReference type="NCBI Taxonomy" id="1577686"/>
    <lineage>
        <taxon>Bacteria</taxon>
        <taxon>Pseudomonadati</taxon>
        <taxon>Acidobacteriota</taxon>
        <taxon>Terriglobia</taxon>
        <taxon>Terriglobales</taxon>
        <taxon>Acidobacteriaceae</taxon>
        <taxon>Silvibacterium</taxon>
    </lineage>
</organism>
<dbReference type="InterPro" id="IPR002347">
    <property type="entry name" value="SDR_fam"/>
</dbReference>
<comment type="similarity">
    <text evidence="1">Belongs to the short-chain dehydrogenases/reductases (SDR) family.</text>
</comment>
<comment type="caution">
    <text evidence="3">The sequence shown here is derived from an EMBL/GenBank/DDBJ whole genome shotgun (WGS) entry which is preliminary data.</text>
</comment>
<accession>A0A841K0E5</accession>
<keyword evidence="2" id="KW-0560">Oxidoreductase</keyword>
<dbReference type="PANTHER" id="PTHR24320">
    <property type="entry name" value="RETINOL DEHYDROGENASE"/>
    <property type="match status" value="1"/>
</dbReference>
<dbReference type="Proteomes" id="UP000538666">
    <property type="component" value="Unassembled WGS sequence"/>
</dbReference>
<gene>
    <name evidence="3" type="ORF">HNQ77_004407</name>
</gene>
<protein>
    <submittedName>
        <fullName evidence="3">NAD(P)-dependent dehydrogenase (Short-subunit alcohol dehydrogenase family)</fullName>
    </submittedName>
</protein>
<dbReference type="NCBIfam" id="NF004513">
    <property type="entry name" value="PRK05854.1"/>
    <property type="match status" value="1"/>
</dbReference>
<sequence length="306" mass="32739">MNWTAQNIPQQNGKLAIVTGATGGIGYETALALAMAGAEVIVAARNPQKGRDALARIAGHRPAGKVRFEEIDLASLASVSAFAERILAENRPLDLLINNAGVMAPPTRKTTADGFELQFGTNHLAHFALTAKLLPALRRASRPRVTNVSSLAHRAGAKILFDNLQAEHGYKPWPFYQQSKLANMLFTFEMQRRSDAAGWGLLVDAAHPGFARTDLIANGPGANSLQAKGSRILSRFLSHDSLGGALPTLYAAASPDASPNGYYGPNGFYEMKGPVAPAYIAPRAKDAASAKRLWEISEKLTGVRWG</sequence>
<dbReference type="Gene3D" id="3.40.50.720">
    <property type="entry name" value="NAD(P)-binding Rossmann-like Domain"/>
    <property type="match status" value="1"/>
</dbReference>
<dbReference type="PANTHER" id="PTHR24320:SF148">
    <property type="entry name" value="NAD(P)-BINDING ROSSMANN-FOLD SUPERFAMILY PROTEIN"/>
    <property type="match status" value="1"/>
</dbReference>
<dbReference type="CDD" id="cd05327">
    <property type="entry name" value="retinol-DH_like_SDR_c_like"/>
    <property type="match status" value="1"/>
</dbReference>
<keyword evidence="4" id="KW-1185">Reference proteome</keyword>
<dbReference type="OrthoDB" id="9809821at2"/>